<keyword evidence="2" id="KW-0808">Transferase</keyword>
<evidence type="ECO:0000313" key="2">
    <source>
        <dbReference type="EMBL" id="RED52163.1"/>
    </source>
</evidence>
<proteinExistence type="predicted"/>
<dbReference type="RefSeq" id="WP_115935715.1">
    <property type="nucleotide sequence ID" value="NZ_QRDW01000002.1"/>
</dbReference>
<dbReference type="InterPro" id="IPR050229">
    <property type="entry name" value="GlpE_sulfurtransferase"/>
</dbReference>
<dbReference type="GO" id="GO:0016740">
    <property type="term" value="F:transferase activity"/>
    <property type="evidence" value="ECO:0007669"/>
    <property type="project" value="UniProtKB-KW"/>
</dbReference>
<dbReference type="Pfam" id="PF00581">
    <property type="entry name" value="Rhodanese"/>
    <property type="match status" value="1"/>
</dbReference>
<sequence>MQISITDYAALRERGDDHILLDVREPQELATCRLDGSLDIPMMQVPQRVAELPRDRTIVVMCHHGGRSMQVTQFLLGQGFEHVLNLDGGIDQWSVQIDPSLPRY</sequence>
<dbReference type="PROSITE" id="PS50206">
    <property type="entry name" value="RHODANESE_3"/>
    <property type="match status" value="1"/>
</dbReference>
<comment type="caution">
    <text evidence="2">The sequence shown here is derived from an EMBL/GenBank/DDBJ whole genome shotgun (WGS) entry which is preliminary data.</text>
</comment>
<gene>
    <name evidence="2" type="ORF">DFP90_102181</name>
</gene>
<dbReference type="Gene3D" id="3.40.250.10">
    <property type="entry name" value="Rhodanese-like domain"/>
    <property type="match status" value="1"/>
</dbReference>
<dbReference type="PANTHER" id="PTHR43031">
    <property type="entry name" value="FAD-DEPENDENT OXIDOREDUCTASE"/>
    <property type="match status" value="1"/>
</dbReference>
<dbReference type="InterPro" id="IPR036873">
    <property type="entry name" value="Rhodanese-like_dom_sf"/>
</dbReference>
<accession>A0A3D9HRM5</accession>
<evidence type="ECO:0000259" key="1">
    <source>
        <dbReference type="PROSITE" id="PS50206"/>
    </source>
</evidence>
<dbReference type="SMART" id="SM00450">
    <property type="entry name" value="RHOD"/>
    <property type="match status" value="1"/>
</dbReference>
<organism evidence="2 3">
    <name type="scientific">Aestuariispira insulae</name>
    <dbReference type="NCBI Taxonomy" id="1461337"/>
    <lineage>
        <taxon>Bacteria</taxon>
        <taxon>Pseudomonadati</taxon>
        <taxon>Pseudomonadota</taxon>
        <taxon>Alphaproteobacteria</taxon>
        <taxon>Rhodospirillales</taxon>
        <taxon>Kiloniellaceae</taxon>
        <taxon>Aestuariispira</taxon>
    </lineage>
</organism>
<protein>
    <submittedName>
        <fullName evidence="2">Rhodanese-related sulfurtransferase</fullName>
    </submittedName>
</protein>
<dbReference type="Proteomes" id="UP000256845">
    <property type="component" value="Unassembled WGS sequence"/>
</dbReference>
<evidence type="ECO:0000313" key="3">
    <source>
        <dbReference type="Proteomes" id="UP000256845"/>
    </source>
</evidence>
<dbReference type="OrthoDB" id="9807812at2"/>
<name>A0A3D9HRM5_9PROT</name>
<dbReference type="SUPFAM" id="SSF52821">
    <property type="entry name" value="Rhodanese/Cell cycle control phosphatase"/>
    <property type="match status" value="1"/>
</dbReference>
<reference evidence="2 3" key="1">
    <citation type="submission" date="2018-07" db="EMBL/GenBank/DDBJ databases">
        <title>Genomic Encyclopedia of Type Strains, Phase III (KMG-III): the genomes of soil and plant-associated and newly described type strains.</title>
        <authorList>
            <person name="Whitman W."/>
        </authorList>
    </citation>
    <scope>NUCLEOTIDE SEQUENCE [LARGE SCALE GENOMIC DNA]</scope>
    <source>
        <strain evidence="2 3">CECT 8488</strain>
    </source>
</reference>
<keyword evidence="3" id="KW-1185">Reference proteome</keyword>
<dbReference type="InterPro" id="IPR001763">
    <property type="entry name" value="Rhodanese-like_dom"/>
</dbReference>
<dbReference type="EMBL" id="QRDW01000002">
    <property type="protein sequence ID" value="RED52163.1"/>
    <property type="molecule type" value="Genomic_DNA"/>
</dbReference>
<feature type="domain" description="Rhodanese" evidence="1">
    <location>
        <begin position="14"/>
        <end position="102"/>
    </location>
</feature>
<dbReference type="PANTHER" id="PTHR43031:SF17">
    <property type="entry name" value="SULFURTRANSFERASE YTWF-RELATED"/>
    <property type="match status" value="1"/>
</dbReference>
<dbReference type="AlphaFoldDB" id="A0A3D9HRM5"/>